<accession>I0YLQ2</accession>
<dbReference type="PANTHER" id="PTHR12150">
    <property type="entry name" value="CLASS IV SAM-BINDING METHYLTRANSFERASE-RELATED"/>
    <property type="match status" value="1"/>
</dbReference>
<protein>
    <submittedName>
        <fullName evidence="2">DUF171-domain-containing protein</fullName>
    </submittedName>
</protein>
<dbReference type="CDD" id="cd18086">
    <property type="entry name" value="HsC9orf114-like"/>
    <property type="match status" value="1"/>
</dbReference>
<dbReference type="SUPFAM" id="SSF75217">
    <property type="entry name" value="alpha/beta knot"/>
    <property type="match status" value="1"/>
</dbReference>
<comment type="caution">
    <text evidence="2">The sequence shown here is derived from an EMBL/GenBank/DDBJ whole genome shotgun (WGS) entry which is preliminary data.</text>
</comment>
<evidence type="ECO:0000313" key="3">
    <source>
        <dbReference type="Proteomes" id="UP000007264"/>
    </source>
</evidence>
<dbReference type="InterPro" id="IPR012340">
    <property type="entry name" value="NA-bd_OB-fold"/>
</dbReference>
<gene>
    <name evidence="2" type="ORF">COCSUDRAFT_19560</name>
</gene>
<dbReference type="EMBL" id="AGSI01000019">
    <property type="protein sequence ID" value="EIE19321.1"/>
    <property type="molecule type" value="Genomic_DNA"/>
</dbReference>
<dbReference type="Pfam" id="PF02598">
    <property type="entry name" value="Methyltrn_RNA_3"/>
    <property type="match status" value="1"/>
</dbReference>
<dbReference type="RefSeq" id="XP_005643865.1">
    <property type="nucleotide sequence ID" value="XM_005643808.1"/>
</dbReference>
<feature type="non-terminal residue" evidence="2">
    <location>
        <position position="1"/>
    </location>
</feature>
<keyword evidence="3" id="KW-1185">Reference proteome</keyword>
<dbReference type="GeneID" id="17037261"/>
<dbReference type="OrthoDB" id="361029at2759"/>
<dbReference type="PANTHER" id="PTHR12150:SF13">
    <property type="entry name" value="METHYLTRANSFERASE C9ORF114-RELATED"/>
    <property type="match status" value="1"/>
</dbReference>
<sequence length="318" mass="33828">RPSTLSIAVAASVIDNVQSAELATLVAGQIARTAAIFNVDEVMVIDDADDICVGCSGRVGKGAAFLARVLQFMETPQYLRKALCPMHRDLRLAGQLPPLDAPHHMRASEWRPFREGVVVRSAVGAGSLLDVGLDKVAFVPEALKQSVRVTVEMGEQPRPHRVEGGPLGKGVDTLEGSVVLPSDPRAESGTYWGYTVRIASGLSAVFSECPYQEGYDLKVGTSERGSVQSAAELELPPHQHALIAFGGPQGLEECLKKDPGKAAGDAEELFDLWLNTCPGQGSRTIRTEEALLISLAYFQPALQSAQNADAGGDASLKQ</sequence>
<organism evidence="2 3">
    <name type="scientific">Coccomyxa subellipsoidea (strain C-169)</name>
    <name type="common">Green microalga</name>
    <dbReference type="NCBI Taxonomy" id="574566"/>
    <lineage>
        <taxon>Eukaryota</taxon>
        <taxon>Viridiplantae</taxon>
        <taxon>Chlorophyta</taxon>
        <taxon>core chlorophytes</taxon>
        <taxon>Trebouxiophyceae</taxon>
        <taxon>Trebouxiophyceae incertae sedis</taxon>
        <taxon>Coccomyxaceae</taxon>
        <taxon>Coccomyxa</taxon>
        <taxon>Coccomyxa subellipsoidea</taxon>
    </lineage>
</organism>
<proteinExistence type="inferred from homology"/>
<name>I0YLQ2_COCSC</name>
<dbReference type="InterPro" id="IPR029028">
    <property type="entry name" value="Alpha/beta_knot_MTases"/>
</dbReference>
<dbReference type="STRING" id="574566.I0YLQ2"/>
<dbReference type="Proteomes" id="UP000007264">
    <property type="component" value="Unassembled WGS sequence"/>
</dbReference>
<dbReference type="Gene3D" id="3.40.1280.10">
    <property type="match status" value="1"/>
</dbReference>
<dbReference type="InterPro" id="IPR029026">
    <property type="entry name" value="tRNA_m1G_MTases_N"/>
</dbReference>
<evidence type="ECO:0000256" key="1">
    <source>
        <dbReference type="ARBA" id="ARBA00009841"/>
    </source>
</evidence>
<dbReference type="AlphaFoldDB" id="I0YLQ2"/>
<dbReference type="KEGG" id="csl:COCSUDRAFT_19560"/>
<evidence type="ECO:0000313" key="2">
    <source>
        <dbReference type="EMBL" id="EIE19321.1"/>
    </source>
</evidence>
<dbReference type="InterPro" id="IPR003750">
    <property type="entry name" value="Put_MeTrfase-C9orf114-like"/>
</dbReference>
<dbReference type="SUPFAM" id="SSF50249">
    <property type="entry name" value="Nucleic acid-binding proteins"/>
    <property type="match status" value="1"/>
</dbReference>
<dbReference type="eggNOG" id="KOG3925">
    <property type="taxonomic scope" value="Eukaryota"/>
</dbReference>
<dbReference type="Gene3D" id="2.40.50.140">
    <property type="entry name" value="Nucleic acid-binding proteins"/>
    <property type="match status" value="1"/>
</dbReference>
<reference evidence="2 3" key="1">
    <citation type="journal article" date="2012" name="Genome Biol.">
        <title>The genome of the polar eukaryotic microalga coccomyxa subellipsoidea reveals traits of cold adaptation.</title>
        <authorList>
            <person name="Blanc G."/>
            <person name="Agarkova I."/>
            <person name="Grimwood J."/>
            <person name="Kuo A."/>
            <person name="Brueggeman A."/>
            <person name="Dunigan D."/>
            <person name="Gurnon J."/>
            <person name="Ladunga I."/>
            <person name="Lindquist E."/>
            <person name="Lucas S."/>
            <person name="Pangilinan J."/>
            <person name="Proschold T."/>
            <person name="Salamov A."/>
            <person name="Schmutz J."/>
            <person name="Weeks D."/>
            <person name="Yamada T."/>
            <person name="Claverie J.M."/>
            <person name="Grigoriev I."/>
            <person name="Van Etten J."/>
            <person name="Lomsadze A."/>
            <person name="Borodovsky M."/>
        </authorList>
    </citation>
    <scope>NUCLEOTIDE SEQUENCE [LARGE SCALE GENOMIC DNA]</scope>
    <source>
        <strain evidence="2 3">C-169</strain>
    </source>
</reference>
<comment type="similarity">
    <text evidence="1">Belongs to the class IV-like SAM-binding methyltransferase superfamily.</text>
</comment>